<accession>A0A426XC90</accession>
<organism evidence="1 2">
    <name type="scientific">Ensete ventricosum</name>
    <name type="common">Abyssinian banana</name>
    <name type="synonym">Musa ensete</name>
    <dbReference type="NCBI Taxonomy" id="4639"/>
    <lineage>
        <taxon>Eukaryota</taxon>
        <taxon>Viridiplantae</taxon>
        <taxon>Streptophyta</taxon>
        <taxon>Embryophyta</taxon>
        <taxon>Tracheophyta</taxon>
        <taxon>Spermatophyta</taxon>
        <taxon>Magnoliopsida</taxon>
        <taxon>Liliopsida</taxon>
        <taxon>Zingiberales</taxon>
        <taxon>Musaceae</taxon>
        <taxon>Ensete</taxon>
    </lineage>
</organism>
<sequence length="71" mass="7922">MLLDYLSGLGGRHDGVRPARAESTQWDMELGGRLEEVARLEMSRQSRIFFLVPWSAILAPGHPSLLQVDST</sequence>
<protein>
    <submittedName>
        <fullName evidence="1">Uncharacterized protein</fullName>
    </submittedName>
</protein>
<comment type="caution">
    <text evidence="1">The sequence shown here is derived from an EMBL/GenBank/DDBJ whole genome shotgun (WGS) entry which is preliminary data.</text>
</comment>
<evidence type="ECO:0000313" key="2">
    <source>
        <dbReference type="Proteomes" id="UP000287651"/>
    </source>
</evidence>
<gene>
    <name evidence="1" type="ORF">B296_00016583</name>
</gene>
<name>A0A426XC90_ENSVE</name>
<reference evidence="1 2" key="1">
    <citation type="journal article" date="2014" name="Agronomy (Basel)">
        <title>A Draft Genome Sequence for Ensete ventricosum, the Drought-Tolerant Tree Against Hunger.</title>
        <authorList>
            <person name="Harrison J."/>
            <person name="Moore K.A."/>
            <person name="Paszkiewicz K."/>
            <person name="Jones T."/>
            <person name="Grant M."/>
            <person name="Ambacheew D."/>
            <person name="Muzemil S."/>
            <person name="Studholme D.J."/>
        </authorList>
    </citation>
    <scope>NUCLEOTIDE SEQUENCE [LARGE SCALE GENOMIC DNA]</scope>
</reference>
<proteinExistence type="predicted"/>
<evidence type="ECO:0000313" key="1">
    <source>
        <dbReference type="EMBL" id="RRT37074.1"/>
    </source>
</evidence>
<dbReference type="EMBL" id="AMZH03022710">
    <property type="protein sequence ID" value="RRT37074.1"/>
    <property type="molecule type" value="Genomic_DNA"/>
</dbReference>
<dbReference type="Proteomes" id="UP000287651">
    <property type="component" value="Unassembled WGS sequence"/>
</dbReference>
<dbReference type="AlphaFoldDB" id="A0A426XC90"/>